<dbReference type="AlphaFoldDB" id="A0ABD2MAG9"/>
<feature type="transmembrane region" description="Helical" evidence="1">
    <location>
        <begin position="59"/>
        <end position="78"/>
    </location>
</feature>
<comment type="caution">
    <text evidence="2">The sequence shown here is derived from an EMBL/GenBank/DDBJ whole genome shotgun (WGS) entry which is preliminary data.</text>
</comment>
<evidence type="ECO:0000313" key="3">
    <source>
        <dbReference type="Proteomes" id="UP001620626"/>
    </source>
</evidence>
<accession>A0ABD2MAG9</accession>
<evidence type="ECO:0000256" key="1">
    <source>
        <dbReference type="SAM" id="Phobius"/>
    </source>
</evidence>
<name>A0ABD2MAG9_9BILA</name>
<evidence type="ECO:0000313" key="2">
    <source>
        <dbReference type="EMBL" id="KAL3124522.1"/>
    </source>
</evidence>
<gene>
    <name evidence="2" type="ORF">niasHT_009070</name>
</gene>
<dbReference type="Proteomes" id="UP001620626">
    <property type="component" value="Unassembled WGS sequence"/>
</dbReference>
<keyword evidence="1" id="KW-0472">Membrane</keyword>
<keyword evidence="1" id="KW-0812">Transmembrane</keyword>
<organism evidence="2 3">
    <name type="scientific">Heterodera trifolii</name>
    <dbReference type="NCBI Taxonomy" id="157864"/>
    <lineage>
        <taxon>Eukaryota</taxon>
        <taxon>Metazoa</taxon>
        <taxon>Ecdysozoa</taxon>
        <taxon>Nematoda</taxon>
        <taxon>Chromadorea</taxon>
        <taxon>Rhabditida</taxon>
        <taxon>Tylenchina</taxon>
        <taxon>Tylenchomorpha</taxon>
        <taxon>Tylenchoidea</taxon>
        <taxon>Heteroderidae</taxon>
        <taxon>Heteroderinae</taxon>
        <taxon>Heterodera</taxon>
    </lineage>
</organism>
<keyword evidence="3" id="KW-1185">Reference proteome</keyword>
<protein>
    <submittedName>
        <fullName evidence="2">Uncharacterized protein</fullName>
    </submittedName>
</protein>
<keyword evidence="1" id="KW-1133">Transmembrane helix</keyword>
<proteinExistence type="predicted"/>
<dbReference type="EMBL" id="JBICBT010000070">
    <property type="protein sequence ID" value="KAL3124522.1"/>
    <property type="molecule type" value="Genomic_DNA"/>
</dbReference>
<reference evidence="2 3" key="1">
    <citation type="submission" date="2024-10" db="EMBL/GenBank/DDBJ databases">
        <authorList>
            <person name="Kim D."/>
        </authorList>
    </citation>
    <scope>NUCLEOTIDE SEQUENCE [LARGE SCALE GENOMIC DNA]</scope>
    <source>
        <strain evidence="2">BH-2024</strain>
    </source>
</reference>
<sequence length="79" mass="8778">MNANASIAVIFGVLRSRRITAFSTSRGQQSISAQFFVAASIGGVELVDKNAIQWWKRMAFWRNTAVILLILLLGLHFVV</sequence>